<dbReference type="AlphaFoldDB" id="A0A4D7B7J1"/>
<evidence type="ECO:0000256" key="5">
    <source>
        <dbReference type="ARBA" id="ARBA00022777"/>
    </source>
</evidence>
<dbReference type="CDD" id="cd00130">
    <property type="entry name" value="PAS"/>
    <property type="match status" value="1"/>
</dbReference>
<dbReference type="InterPro" id="IPR013655">
    <property type="entry name" value="PAS_fold_3"/>
</dbReference>
<reference evidence="10 11" key="1">
    <citation type="submission" date="2019-04" db="EMBL/GenBank/DDBJ databases">
        <title>Phreatobacter aquaticus sp. nov.</title>
        <authorList>
            <person name="Choi A."/>
        </authorList>
    </citation>
    <scope>NUCLEOTIDE SEQUENCE [LARGE SCALE GENOMIC DNA]</scope>
    <source>
        <strain evidence="10 11">KCTC 52518</strain>
    </source>
</reference>
<evidence type="ECO:0000256" key="7">
    <source>
        <dbReference type="SAM" id="Phobius"/>
    </source>
</evidence>
<dbReference type="KEGG" id="pstg:E8M01_20380"/>
<dbReference type="NCBIfam" id="TIGR00229">
    <property type="entry name" value="sensory_box"/>
    <property type="match status" value="1"/>
</dbReference>
<dbReference type="Gene3D" id="1.10.287.130">
    <property type="match status" value="1"/>
</dbReference>
<dbReference type="FunFam" id="3.30.565.10:FF:000006">
    <property type="entry name" value="Sensor histidine kinase WalK"/>
    <property type="match status" value="1"/>
</dbReference>
<evidence type="ECO:0000259" key="8">
    <source>
        <dbReference type="PROSITE" id="PS50109"/>
    </source>
</evidence>
<dbReference type="InterPro" id="IPR003661">
    <property type="entry name" value="HisK_dim/P_dom"/>
</dbReference>
<dbReference type="Gene3D" id="6.10.340.10">
    <property type="match status" value="1"/>
</dbReference>
<name>A0A4D7B7J1_9HYPH</name>
<evidence type="ECO:0000256" key="2">
    <source>
        <dbReference type="ARBA" id="ARBA00012438"/>
    </source>
</evidence>
<evidence type="ECO:0000259" key="9">
    <source>
        <dbReference type="PROSITE" id="PS50112"/>
    </source>
</evidence>
<evidence type="ECO:0000313" key="11">
    <source>
        <dbReference type="Proteomes" id="UP000298781"/>
    </source>
</evidence>
<dbReference type="InterPro" id="IPR005467">
    <property type="entry name" value="His_kinase_dom"/>
</dbReference>
<dbReference type="SUPFAM" id="SSF55874">
    <property type="entry name" value="ATPase domain of HSP90 chaperone/DNA topoisomerase II/histidine kinase"/>
    <property type="match status" value="1"/>
</dbReference>
<keyword evidence="5" id="KW-0418">Kinase</keyword>
<keyword evidence="7" id="KW-1133">Transmembrane helix</keyword>
<evidence type="ECO:0000256" key="4">
    <source>
        <dbReference type="ARBA" id="ARBA00022679"/>
    </source>
</evidence>
<dbReference type="Pfam" id="PF02518">
    <property type="entry name" value="HATPase_c"/>
    <property type="match status" value="1"/>
</dbReference>
<keyword evidence="7" id="KW-0472">Membrane</keyword>
<sequence>MQGPVKARSLAHYLAAFAAALAIPPLIFAAYVTYRYAWSEWQRFEAVAYQRNEDLVADLDRLLAARISLLQALATSPAIDNADFRRFDLQARQFVEQGIAIRMRDRTNQVVIDTARPLGAPLGKEPITARQQEVLEAKQPFITDLYTRQAEGQYAVGISVPVIRDGEVLYFLTTALSPAYLARFLGERGVEPPYYASIADRAGRVITRSTRHEESVGRALPGYERIRDAKGAWSGVNPEGVAVSAYYNRSELSGWFVTTGVDRQALEAPMRSLLWRLFALAAALLTLSVGTATFLAHRFSQASSALAGAADAVGTGQLAATPQTPISEINRIGAAFSRASVQLQEQAKALERANQDLELRVARRTGELAASEERHRLLADNSTDVILLRKASGPVTFASPSCLRLLGYSVAEMQTKLPDDLIHPDDLGRVLAINRAIGPANPSASSIHRLRHKDGHWIWVQSTYSFMAQVGPDRPNIMAVVRDDTERQLRELKLRHSNEALQQFSAIVSHDLQAPLRHINMFSDLLQARVGNQDAETTGYARRIMASVERMQRQIRSLLVYTQVAYATVKSEEVPLERVIAEATALLDTQVEEAGARIDLIDRPVLWGDPDLLVTLFQNLIANALKYRRDDPPVVTITAQASGQQWEISVEDKGLGIDPQYSERIFEIFRRLHRDESRYPGMGLGLALCRRIVESHDGQIWLDTGYSQGARFRLTLPRR</sequence>
<dbReference type="OrthoDB" id="9789782at2"/>
<organism evidence="10 11">
    <name type="scientific">Phreatobacter stygius</name>
    <dbReference type="NCBI Taxonomy" id="1940610"/>
    <lineage>
        <taxon>Bacteria</taxon>
        <taxon>Pseudomonadati</taxon>
        <taxon>Pseudomonadota</taxon>
        <taxon>Alphaproteobacteria</taxon>
        <taxon>Hyphomicrobiales</taxon>
        <taxon>Phreatobacteraceae</taxon>
        <taxon>Phreatobacter</taxon>
    </lineage>
</organism>
<keyword evidence="4" id="KW-0808">Transferase</keyword>
<dbReference type="InterPro" id="IPR052162">
    <property type="entry name" value="Sensor_kinase/Photoreceptor"/>
</dbReference>
<feature type="coiled-coil region" evidence="6">
    <location>
        <begin position="340"/>
        <end position="367"/>
    </location>
</feature>
<dbReference type="Gene3D" id="3.30.450.20">
    <property type="entry name" value="PAS domain"/>
    <property type="match status" value="1"/>
</dbReference>
<dbReference type="EMBL" id="CP039690">
    <property type="protein sequence ID" value="QCI66370.1"/>
    <property type="molecule type" value="Genomic_DNA"/>
</dbReference>
<dbReference type="PANTHER" id="PTHR43304:SF1">
    <property type="entry name" value="PAC DOMAIN-CONTAINING PROTEIN"/>
    <property type="match status" value="1"/>
</dbReference>
<keyword evidence="3" id="KW-0597">Phosphoprotein</keyword>
<feature type="transmembrane region" description="Helical" evidence="7">
    <location>
        <begin position="12"/>
        <end position="34"/>
    </location>
</feature>
<evidence type="ECO:0000256" key="1">
    <source>
        <dbReference type="ARBA" id="ARBA00000085"/>
    </source>
</evidence>
<dbReference type="InterPro" id="IPR000014">
    <property type="entry name" value="PAS"/>
</dbReference>
<dbReference type="CDD" id="cd00082">
    <property type="entry name" value="HisKA"/>
    <property type="match status" value="1"/>
</dbReference>
<dbReference type="PROSITE" id="PS50109">
    <property type="entry name" value="HIS_KIN"/>
    <property type="match status" value="1"/>
</dbReference>
<dbReference type="InterPro" id="IPR004358">
    <property type="entry name" value="Sig_transdc_His_kin-like_C"/>
</dbReference>
<evidence type="ECO:0000313" key="10">
    <source>
        <dbReference type="EMBL" id="QCI66370.1"/>
    </source>
</evidence>
<dbReference type="Proteomes" id="UP000298781">
    <property type="component" value="Chromosome"/>
</dbReference>
<dbReference type="PROSITE" id="PS50112">
    <property type="entry name" value="PAS"/>
    <property type="match status" value="1"/>
</dbReference>
<evidence type="ECO:0000256" key="6">
    <source>
        <dbReference type="SAM" id="Coils"/>
    </source>
</evidence>
<feature type="transmembrane region" description="Helical" evidence="7">
    <location>
        <begin position="273"/>
        <end position="296"/>
    </location>
</feature>
<dbReference type="InterPro" id="IPR036097">
    <property type="entry name" value="HisK_dim/P_sf"/>
</dbReference>
<protein>
    <recommendedName>
        <fullName evidence="2">histidine kinase</fullName>
        <ecNumber evidence="2">2.7.13.3</ecNumber>
    </recommendedName>
</protein>
<proteinExistence type="predicted"/>
<dbReference type="PRINTS" id="PR00344">
    <property type="entry name" value="BCTRLSENSOR"/>
</dbReference>
<dbReference type="PANTHER" id="PTHR43304">
    <property type="entry name" value="PHYTOCHROME-LIKE PROTEIN CPH1"/>
    <property type="match status" value="1"/>
</dbReference>
<dbReference type="InterPro" id="IPR003594">
    <property type="entry name" value="HATPase_dom"/>
</dbReference>
<dbReference type="SMART" id="SM00387">
    <property type="entry name" value="HATPase_c"/>
    <property type="match status" value="1"/>
</dbReference>
<dbReference type="Gene3D" id="3.30.565.10">
    <property type="entry name" value="Histidine kinase-like ATPase, C-terminal domain"/>
    <property type="match status" value="1"/>
</dbReference>
<accession>A0A4D7B7J1</accession>
<dbReference type="SMART" id="SM00091">
    <property type="entry name" value="PAS"/>
    <property type="match status" value="1"/>
</dbReference>
<keyword evidence="6" id="KW-0175">Coiled coil</keyword>
<dbReference type="SUPFAM" id="SSF55785">
    <property type="entry name" value="PYP-like sensor domain (PAS domain)"/>
    <property type="match status" value="1"/>
</dbReference>
<dbReference type="SUPFAM" id="SSF47384">
    <property type="entry name" value="Homodimeric domain of signal transducing histidine kinase"/>
    <property type="match status" value="1"/>
</dbReference>
<dbReference type="InterPro" id="IPR035965">
    <property type="entry name" value="PAS-like_dom_sf"/>
</dbReference>
<dbReference type="SMART" id="SM00388">
    <property type="entry name" value="HisKA"/>
    <property type="match status" value="1"/>
</dbReference>
<dbReference type="InterPro" id="IPR036890">
    <property type="entry name" value="HATPase_C_sf"/>
</dbReference>
<evidence type="ECO:0000256" key="3">
    <source>
        <dbReference type="ARBA" id="ARBA00022553"/>
    </source>
</evidence>
<dbReference type="EC" id="2.7.13.3" evidence="2"/>
<gene>
    <name evidence="10" type="ORF">E8M01_20380</name>
</gene>
<comment type="catalytic activity">
    <reaction evidence="1">
        <text>ATP + protein L-histidine = ADP + protein N-phospho-L-histidine.</text>
        <dbReference type="EC" id="2.7.13.3"/>
    </reaction>
</comment>
<keyword evidence="7" id="KW-0812">Transmembrane</keyword>
<feature type="domain" description="PAS" evidence="9">
    <location>
        <begin position="371"/>
        <end position="426"/>
    </location>
</feature>
<dbReference type="Pfam" id="PF00512">
    <property type="entry name" value="HisKA"/>
    <property type="match status" value="1"/>
</dbReference>
<keyword evidence="11" id="KW-1185">Reference proteome</keyword>
<dbReference type="CDD" id="cd18774">
    <property type="entry name" value="PDC2_HK_sensor"/>
    <property type="match status" value="1"/>
</dbReference>
<dbReference type="CDD" id="cd18773">
    <property type="entry name" value="PDC1_HK_sensor"/>
    <property type="match status" value="1"/>
</dbReference>
<dbReference type="GO" id="GO:0000155">
    <property type="term" value="F:phosphorelay sensor kinase activity"/>
    <property type="evidence" value="ECO:0007669"/>
    <property type="project" value="InterPro"/>
</dbReference>
<feature type="domain" description="Histidine kinase" evidence="8">
    <location>
        <begin position="507"/>
        <end position="719"/>
    </location>
</feature>
<dbReference type="Pfam" id="PF08447">
    <property type="entry name" value="PAS_3"/>
    <property type="match status" value="1"/>
</dbReference>